<evidence type="ECO:0000313" key="3">
    <source>
        <dbReference type="Proteomes" id="UP000292781"/>
    </source>
</evidence>
<dbReference type="Proteomes" id="UP000292781">
    <property type="component" value="Unassembled WGS sequence"/>
</dbReference>
<dbReference type="InterPro" id="IPR016181">
    <property type="entry name" value="Acyl_CoA_acyltransferase"/>
</dbReference>
<sequence length="145" mass="14961">MSAALVAILPDDPAFTAALAAEGLPTADLGEADRRFFALSDGAAPRAWIGIEGSGEDRLLRSLVVPPQGRRSGAARAAVAAAERLAAADGARRLWLLTTTAAAVFDRLGWVRRPRAEAPASIAATGQFATLCPASAVLMSRELAP</sequence>
<comment type="caution">
    <text evidence="2">The sequence shown here is derived from an EMBL/GenBank/DDBJ whole genome shotgun (WGS) entry which is preliminary data.</text>
</comment>
<dbReference type="Gene3D" id="3.40.630.30">
    <property type="match status" value="1"/>
</dbReference>
<dbReference type="OrthoDB" id="5197788at2"/>
<reference evidence="2 3" key="1">
    <citation type="submission" date="2019-02" db="EMBL/GenBank/DDBJ databases">
        <title>Siculibacillus lacustris gen. nov., sp. nov., a new rosette-forming bacterium isolated from a freshwater crater lake (Lake St. Ana, Romania).</title>
        <authorList>
            <person name="Felfoldi T."/>
            <person name="Marton Z."/>
            <person name="Szabo A."/>
            <person name="Mentes A."/>
            <person name="Boka K."/>
            <person name="Marialigeti K."/>
            <person name="Mathe I."/>
            <person name="Koncz M."/>
            <person name="Schumann P."/>
            <person name="Toth E."/>
        </authorList>
    </citation>
    <scope>NUCLEOTIDE SEQUENCE [LARGE SCALE GENOMIC DNA]</scope>
    <source>
        <strain evidence="2 3">SA-279</strain>
    </source>
</reference>
<evidence type="ECO:0000313" key="2">
    <source>
        <dbReference type="EMBL" id="TBW34286.1"/>
    </source>
</evidence>
<evidence type="ECO:0000259" key="1">
    <source>
        <dbReference type="PROSITE" id="PS51186"/>
    </source>
</evidence>
<feature type="domain" description="N-acetyltransferase" evidence="1">
    <location>
        <begin position="1"/>
        <end position="144"/>
    </location>
</feature>
<proteinExistence type="predicted"/>
<protein>
    <submittedName>
        <fullName evidence="2">GNAT family N-acetyltransferase</fullName>
    </submittedName>
</protein>
<dbReference type="NCBIfam" id="NF040501">
    <property type="entry name" value="resist_ArsN2"/>
    <property type="match status" value="1"/>
</dbReference>
<dbReference type="RefSeq" id="WP_131311125.1">
    <property type="nucleotide sequence ID" value="NZ_SJFN01000035.1"/>
</dbReference>
<name>A0A4Q9VIX7_9HYPH</name>
<accession>A0A4Q9VIX7</accession>
<keyword evidence="3" id="KW-1185">Reference proteome</keyword>
<dbReference type="PROSITE" id="PS51186">
    <property type="entry name" value="GNAT"/>
    <property type="match status" value="1"/>
</dbReference>
<keyword evidence="2" id="KW-0808">Transferase</keyword>
<dbReference type="Pfam" id="PF00583">
    <property type="entry name" value="Acetyltransf_1"/>
    <property type="match status" value="1"/>
</dbReference>
<dbReference type="SUPFAM" id="SSF55729">
    <property type="entry name" value="Acyl-CoA N-acyltransferases (Nat)"/>
    <property type="match status" value="1"/>
</dbReference>
<gene>
    <name evidence="2" type="ORF">EYW49_18550</name>
</gene>
<dbReference type="AlphaFoldDB" id="A0A4Q9VIX7"/>
<organism evidence="2 3">
    <name type="scientific">Siculibacillus lacustris</name>
    <dbReference type="NCBI Taxonomy" id="1549641"/>
    <lineage>
        <taxon>Bacteria</taxon>
        <taxon>Pseudomonadati</taxon>
        <taxon>Pseudomonadota</taxon>
        <taxon>Alphaproteobacteria</taxon>
        <taxon>Hyphomicrobiales</taxon>
        <taxon>Ancalomicrobiaceae</taxon>
        <taxon>Siculibacillus</taxon>
    </lineage>
</organism>
<dbReference type="GO" id="GO:0016747">
    <property type="term" value="F:acyltransferase activity, transferring groups other than amino-acyl groups"/>
    <property type="evidence" value="ECO:0007669"/>
    <property type="project" value="InterPro"/>
</dbReference>
<dbReference type="InterPro" id="IPR000182">
    <property type="entry name" value="GNAT_dom"/>
</dbReference>
<dbReference type="EMBL" id="SJFN01000035">
    <property type="protein sequence ID" value="TBW34286.1"/>
    <property type="molecule type" value="Genomic_DNA"/>
</dbReference>